<evidence type="ECO:0000256" key="1">
    <source>
        <dbReference type="SAM" id="MobiDB-lite"/>
    </source>
</evidence>
<feature type="compositionally biased region" description="Low complexity" evidence="1">
    <location>
        <begin position="878"/>
        <end position="903"/>
    </location>
</feature>
<feature type="region of interest" description="Disordered" evidence="1">
    <location>
        <begin position="416"/>
        <end position="461"/>
    </location>
</feature>
<gene>
    <name evidence="2" type="ORF">HYH03_007050</name>
</gene>
<feature type="compositionally biased region" description="Low complexity" evidence="1">
    <location>
        <begin position="766"/>
        <end position="776"/>
    </location>
</feature>
<name>A0A835Y1E1_9CHLO</name>
<reference evidence="2" key="1">
    <citation type="journal article" date="2020" name="bioRxiv">
        <title>Comparative genomics of Chlamydomonas.</title>
        <authorList>
            <person name="Craig R.J."/>
            <person name="Hasan A.R."/>
            <person name="Ness R.W."/>
            <person name="Keightley P.D."/>
        </authorList>
    </citation>
    <scope>NUCLEOTIDE SEQUENCE</scope>
    <source>
        <strain evidence="2">CCAP 11/70</strain>
    </source>
</reference>
<feature type="compositionally biased region" description="Pro residues" evidence="1">
    <location>
        <begin position="856"/>
        <end position="877"/>
    </location>
</feature>
<accession>A0A835Y1E1</accession>
<proteinExistence type="predicted"/>
<evidence type="ECO:0000313" key="2">
    <source>
        <dbReference type="EMBL" id="KAG2494807.1"/>
    </source>
</evidence>
<protein>
    <submittedName>
        <fullName evidence="2">Uncharacterized protein</fullName>
    </submittedName>
</protein>
<feature type="region of interest" description="Disordered" evidence="1">
    <location>
        <begin position="484"/>
        <end position="551"/>
    </location>
</feature>
<keyword evidence="3" id="KW-1185">Reference proteome</keyword>
<sequence>MPFAEPLRLRSRLLTSINAVRHICEAAHPQWQRRCGRYDAAMIGLHRIIALANDELQAYAGASGPSNAGPSTTPGFGLSSRAKGAAAVGSIALAEVAKADAARLVWAMGDLGHGSEADLWGLAVDQSPAELRASLQRLRPGLLEQSPPWRALAEAADAVEAKAEEASAAAEGRRARAAALAEAEAAEAEAAEAVEPGHGEPDPALLVLRAAVTGLLLLHGIPSAALEPWGGEGQGPEPLACAGVALLRVQLEMRRLFDPDIPLRSSHVWVDSPPPVLIHFLLCHGPTVRPTETSPAARYSAAHMEVAEANLMLYSVPSLRIAELLRALADLPGGSGFPPGSGFRSAADSEHRRAMKKSLAWQVAALQPIFSARLEAHAASLGAAADAAAWPAEAAGAAAAWGQIEATLHKRVVDDSDDDSLGIMASDSDDDSVGIIDYDSSEPESEAQEPWRPVQPAPGSRRCDKRCCLFDCLFWSLPPGPSACASGDSQAPPCNSSSSGGLVRCSEPAVGPAPDPGPGQAQSGCAGAQAGEAQAGPCEPAGTATTDCGGPDAPEPWEAELPWLAWLMGQGMLEAPSMHPRDLYAEALGEAETIVTHVARFWGPSVKRKRQLSPQQLRRSCSKLRRDQARLVGGCVDVRRQYVSQRLWLQTLCAQLLEDRLPLDQYKDAADTLWEELTDQHPDTWRRLLWGSELESDPQAAQVARLALLGLAAYRGSQQTAADLSQLRLSFCAAAGWELLAAAKQQGLTAFAADFACAPASAEAPAAPSAAQEPGAEAGGGSAAGPTSSASGGGAEPRAEAGQAPAYPYEPGPKLHPVASAILVFAVLVSGPDLPAIRRKPDWTCCPRACTSGVPRPEPSSPTSQPPPSPPPPPVPAPGEGAARAASAGAPPQAEAKPGAAAGAVEASQRGLARRLAHTLWTVRDTPSLMAALWLAVAHASYGSGASARRHDDPEFDNAVRECEVHTTALALMAFESLSEEARGRVADRARATAAAAAQAQADGDVEPSVPSSSAAAAADDLMGLELELVDPTAPPVPCYGPGRSDPERLKALLRLGPCTPRMRDEGPAAPGLPPPVPVSIEVEGEAHTTLVLMLLYMLSCWGRNEGYHPNALVFAPEFAARAGHGGAGAGAAAVADEGGAPGGQAAAKAAGRGAQGILLRDIRVGAMPHPLGLHRDAYSWTAMHTLGPRIAPWSCTPKQHRVNLGLLRQALIEKRLGAAYIHGIGVLGISEALLLAVEMREEMLAMGRDCYVLASDVQAENANRLAVEARHDSSKPKSPFLRPGDYAITVGDSLLNEICRRRNIAEAWRQRRTDEVRREVYRAEQRLASSEYSLIKLLEEPDGPVRQGLEIEITILECAPGLRAQPLLPSGGAGGARAASRAVARAAGQVVRRKL</sequence>
<organism evidence="2 3">
    <name type="scientific">Edaphochlamys debaryana</name>
    <dbReference type="NCBI Taxonomy" id="47281"/>
    <lineage>
        <taxon>Eukaryota</taxon>
        <taxon>Viridiplantae</taxon>
        <taxon>Chlorophyta</taxon>
        <taxon>core chlorophytes</taxon>
        <taxon>Chlorophyceae</taxon>
        <taxon>CS clade</taxon>
        <taxon>Chlamydomonadales</taxon>
        <taxon>Chlamydomonadales incertae sedis</taxon>
        <taxon>Edaphochlamys</taxon>
    </lineage>
</organism>
<comment type="caution">
    <text evidence="2">The sequence shown here is derived from an EMBL/GenBank/DDBJ whole genome shotgun (WGS) entry which is preliminary data.</text>
</comment>
<dbReference type="OrthoDB" id="553279at2759"/>
<dbReference type="Proteomes" id="UP000612055">
    <property type="component" value="Unassembled WGS sequence"/>
</dbReference>
<feature type="region of interest" description="Disordered" evidence="1">
    <location>
        <begin position="766"/>
        <end position="808"/>
    </location>
</feature>
<feature type="compositionally biased region" description="Low complexity" evidence="1">
    <location>
        <begin position="518"/>
        <end position="539"/>
    </location>
</feature>
<dbReference type="EMBL" id="JAEHOE010000028">
    <property type="protein sequence ID" value="KAG2494807.1"/>
    <property type="molecule type" value="Genomic_DNA"/>
</dbReference>
<feature type="region of interest" description="Disordered" evidence="1">
    <location>
        <begin position="852"/>
        <end position="903"/>
    </location>
</feature>
<feature type="compositionally biased region" description="Polar residues" evidence="1">
    <location>
        <begin position="487"/>
        <end position="500"/>
    </location>
</feature>
<evidence type="ECO:0000313" key="3">
    <source>
        <dbReference type="Proteomes" id="UP000612055"/>
    </source>
</evidence>